<dbReference type="EMBL" id="QPJQ01000007">
    <property type="protein sequence ID" value="RCX07053.1"/>
    <property type="molecule type" value="Genomic_DNA"/>
</dbReference>
<proteinExistence type="predicted"/>
<dbReference type="Proteomes" id="UP000253506">
    <property type="component" value="Unassembled WGS sequence"/>
</dbReference>
<sequence>MKITLQPDQQAQIPQRGQTVVYLSGETDLLFEAGLSRFRIPAGGQVTLPEVFESISVKNMGSVENNAEFLLIEGEYSRLSDVSIVQIQGITNAITANVASLPAVQISQLPAVEVESLPSVQVSQLPAVEVSELPEVVKKDVSNVLTTTYTVATESVVTIPAKVGRKRLVIQAYTPSLNTTICRVSDTAKTSIEGQILAAGGGLLGELEHKHAAALKVWNPSEDDVIEIILQEEF</sequence>
<reference evidence="1 2" key="1">
    <citation type="submission" date="2018-07" db="EMBL/GenBank/DDBJ databases">
        <title>Genomic Encyclopedia of Type Strains, Phase III (KMG-III): the genomes of soil and plant-associated and newly described type strains.</title>
        <authorList>
            <person name="Whitman W."/>
        </authorList>
    </citation>
    <scope>NUCLEOTIDE SEQUENCE [LARGE SCALE GENOMIC DNA]</scope>
    <source>
        <strain evidence="1 2">CECT 7731</strain>
    </source>
</reference>
<comment type="caution">
    <text evidence="1">The sequence shown here is derived from an EMBL/GenBank/DDBJ whole genome shotgun (WGS) entry which is preliminary data.</text>
</comment>
<evidence type="ECO:0000313" key="1">
    <source>
        <dbReference type="EMBL" id="RCX07053.1"/>
    </source>
</evidence>
<protein>
    <submittedName>
        <fullName evidence="1">Uncharacterized protein</fullName>
    </submittedName>
</protein>
<dbReference type="AlphaFoldDB" id="A0A369AD11"/>
<evidence type="ECO:0000313" key="2">
    <source>
        <dbReference type="Proteomes" id="UP000253506"/>
    </source>
</evidence>
<gene>
    <name evidence="1" type="ORF">DFP77_107153</name>
</gene>
<name>A0A369AD11_9GAMM</name>
<organism evidence="1 2">
    <name type="scientific">Marinomonas foliarum</name>
    <dbReference type="NCBI Taxonomy" id="491950"/>
    <lineage>
        <taxon>Bacteria</taxon>
        <taxon>Pseudomonadati</taxon>
        <taxon>Pseudomonadota</taxon>
        <taxon>Gammaproteobacteria</taxon>
        <taxon>Oceanospirillales</taxon>
        <taxon>Oceanospirillaceae</taxon>
        <taxon>Marinomonas</taxon>
    </lineage>
</organism>
<dbReference type="OrthoDB" id="9978280at2"/>
<accession>A0A369AD11</accession>
<dbReference type="RefSeq" id="WP_114411346.1">
    <property type="nucleotide sequence ID" value="NZ_QPJQ01000007.1"/>
</dbReference>